<accession>A0ABQ8SNJ8</accession>
<dbReference type="EMBL" id="JAJSOF020000023">
    <property type="protein sequence ID" value="KAJ4435749.1"/>
    <property type="molecule type" value="Genomic_DNA"/>
</dbReference>
<protein>
    <submittedName>
        <fullName evidence="2">Uncharacterized protein</fullName>
    </submittedName>
</protein>
<organism evidence="2 3">
    <name type="scientific">Periplaneta americana</name>
    <name type="common">American cockroach</name>
    <name type="synonym">Blatta americana</name>
    <dbReference type="NCBI Taxonomy" id="6978"/>
    <lineage>
        <taxon>Eukaryota</taxon>
        <taxon>Metazoa</taxon>
        <taxon>Ecdysozoa</taxon>
        <taxon>Arthropoda</taxon>
        <taxon>Hexapoda</taxon>
        <taxon>Insecta</taxon>
        <taxon>Pterygota</taxon>
        <taxon>Neoptera</taxon>
        <taxon>Polyneoptera</taxon>
        <taxon>Dictyoptera</taxon>
        <taxon>Blattodea</taxon>
        <taxon>Blattoidea</taxon>
        <taxon>Blattidae</taxon>
        <taxon>Blattinae</taxon>
        <taxon>Periplaneta</taxon>
    </lineage>
</organism>
<evidence type="ECO:0000313" key="2">
    <source>
        <dbReference type="EMBL" id="KAJ4435749.1"/>
    </source>
</evidence>
<dbReference type="Proteomes" id="UP001148838">
    <property type="component" value="Unassembled WGS sequence"/>
</dbReference>
<evidence type="ECO:0000256" key="1">
    <source>
        <dbReference type="SAM" id="MobiDB-lite"/>
    </source>
</evidence>
<sequence length="95" mass="10964">MEISVQKSKVMAFLGQDPIRNISRHTSYDIVLAIFHDRQAICPNPVPSTQYLKEVGADNDDDGDDEDDDDDDYDEKEEEEMNSYMKDEVECQKKT</sequence>
<comment type="caution">
    <text evidence="2">The sequence shown here is derived from an EMBL/GenBank/DDBJ whole genome shotgun (WGS) entry which is preliminary data.</text>
</comment>
<evidence type="ECO:0000313" key="3">
    <source>
        <dbReference type="Proteomes" id="UP001148838"/>
    </source>
</evidence>
<proteinExistence type="predicted"/>
<feature type="region of interest" description="Disordered" evidence="1">
    <location>
        <begin position="43"/>
        <end position="95"/>
    </location>
</feature>
<name>A0ABQ8SNJ8_PERAM</name>
<feature type="compositionally biased region" description="Acidic residues" evidence="1">
    <location>
        <begin position="57"/>
        <end position="81"/>
    </location>
</feature>
<feature type="compositionally biased region" description="Basic and acidic residues" evidence="1">
    <location>
        <begin position="85"/>
        <end position="95"/>
    </location>
</feature>
<keyword evidence="3" id="KW-1185">Reference proteome</keyword>
<reference evidence="2 3" key="1">
    <citation type="journal article" date="2022" name="Allergy">
        <title>Genome assembly and annotation of Periplaneta americana reveal a comprehensive cockroach allergen profile.</title>
        <authorList>
            <person name="Wang L."/>
            <person name="Xiong Q."/>
            <person name="Saelim N."/>
            <person name="Wang L."/>
            <person name="Nong W."/>
            <person name="Wan A.T."/>
            <person name="Shi M."/>
            <person name="Liu X."/>
            <person name="Cao Q."/>
            <person name="Hui J.H.L."/>
            <person name="Sookrung N."/>
            <person name="Leung T.F."/>
            <person name="Tungtrongchitr A."/>
            <person name="Tsui S.K.W."/>
        </authorList>
    </citation>
    <scope>NUCLEOTIDE SEQUENCE [LARGE SCALE GENOMIC DNA]</scope>
    <source>
        <strain evidence="2">PWHHKU_190912</strain>
    </source>
</reference>
<gene>
    <name evidence="2" type="ORF">ANN_18367</name>
</gene>